<proteinExistence type="inferred from homology"/>
<name>A0ABS2CM98_9MICO</name>
<evidence type="ECO:0000256" key="6">
    <source>
        <dbReference type="ARBA" id="ARBA00023136"/>
    </source>
</evidence>
<keyword evidence="8" id="KW-1185">Reference proteome</keyword>
<keyword evidence="3" id="KW-1003">Cell membrane</keyword>
<reference evidence="7" key="1">
    <citation type="submission" date="2021-02" db="EMBL/GenBank/DDBJ databases">
        <title>Phycicoccus sp. MQZ13P-5T, whole genome shotgun sequence.</title>
        <authorList>
            <person name="Tuo L."/>
        </authorList>
    </citation>
    <scope>NUCLEOTIDE SEQUENCE</scope>
    <source>
        <strain evidence="7">MQZ13P-5</strain>
    </source>
</reference>
<dbReference type="PANTHER" id="PTHR37316">
    <property type="entry name" value="TEICHOIC ACID GLYCEROL-PHOSPHATE PRIMASE"/>
    <property type="match status" value="1"/>
</dbReference>
<dbReference type="Pfam" id="PF04464">
    <property type="entry name" value="Glyphos_transf"/>
    <property type="match status" value="2"/>
</dbReference>
<accession>A0ABS2CM98</accession>
<keyword evidence="5" id="KW-0777">Teichoic acid biosynthesis</keyword>
<dbReference type="SUPFAM" id="SSF53756">
    <property type="entry name" value="UDP-Glycosyltransferase/glycogen phosphorylase"/>
    <property type="match status" value="2"/>
</dbReference>
<protein>
    <submittedName>
        <fullName evidence="7">CDP-glycerol glycerophosphotransferase family protein</fullName>
    </submittedName>
</protein>
<organism evidence="7 8">
    <name type="scientific">Phycicoccus sonneratiae</name>
    <dbReference type="NCBI Taxonomy" id="2807628"/>
    <lineage>
        <taxon>Bacteria</taxon>
        <taxon>Bacillati</taxon>
        <taxon>Actinomycetota</taxon>
        <taxon>Actinomycetes</taxon>
        <taxon>Micrococcales</taxon>
        <taxon>Intrasporangiaceae</taxon>
        <taxon>Phycicoccus</taxon>
    </lineage>
</organism>
<dbReference type="EMBL" id="JAFDVD010000012">
    <property type="protein sequence ID" value="MBM6400992.1"/>
    <property type="molecule type" value="Genomic_DNA"/>
</dbReference>
<comment type="caution">
    <text evidence="7">The sequence shown here is derived from an EMBL/GenBank/DDBJ whole genome shotgun (WGS) entry which is preliminary data.</text>
</comment>
<dbReference type="InterPro" id="IPR007554">
    <property type="entry name" value="Glycerophosphate_synth"/>
</dbReference>
<evidence type="ECO:0000313" key="8">
    <source>
        <dbReference type="Proteomes" id="UP001430172"/>
    </source>
</evidence>
<comment type="subcellular location">
    <subcellularLocation>
        <location evidence="1">Cell membrane</location>
        <topology evidence="1">Peripheral membrane protein</topology>
    </subcellularLocation>
</comment>
<dbReference type="Proteomes" id="UP001430172">
    <property type="component" value="Unassembled WGS sequence"/>
</dbReference>
<dbReference type="InterPro" id="IPR043149">
    <property type="entry name" value="TagF_N"/>
</dbReference>
<evidence type="ECO:0000313" key="7">
    <source>
        <dbReference type="EMBL" id="MBM6400992.1"/>
    </source>
</evidence>
<evidence type="ECO:0000256" key="5">
    <source>
        <dbReference type="ARBA" id="ARBA00022944"/>
    </source>
</evidence>
<dbReference type="Gene3D" id="3.40.50.11820">
    <property type="match status" value="2"/>
</dbReference>
<evidence type="ECO:0000256" key="2">
    <source>
        <dbReference type="ARBA" id="ARBA00010488"/>
    </source>
</evidence>
<sequence>MPDTAFARRNVEKVLWLPRYALGDLVTRLVPRRRDTWVVGSAYGVHDGARALVEELVARGRADRVTWLARSPREAADARALGVRVLEHGSWAAFRAATRAAVVVLTHGYGDASRFGTGGALVVQLWHGSPLKRMHLDSPAAMRLPVVGDRGPVPRLLASMYRRGGQRIGLLPVSSTTVAPLMASALGADPQRVEVLGEPRADVLFRGTEEDRRRTARARVEAAVGDLGGRRVVLLAPTWRDGAADPVVPTPAEWAEIEQWLADHDAVLLVRPHPLAVGDWSYRSDAVRLLDAAGEPEVMRVLWATDAVVSDYSSVVLDAAVTGVPLVFLAPDLEQYTRRHGLYAPYEETTGGHVERSWAQALERLSATWPGGPAREAALAHTRALADRYHERRDGRAAARVVERVDALLGAAPATAAQGSVGGTAFFESFHGRNVSCNPAAIDRELARVAPHVERVWSVSRDGVEVPAGATAVRVGTPEWRAARDRADLLVLNDWIEDSWRPRRDQFVLQTWHGTPLKRIALGRRDRTPRLFAAVVKQSSRWSAMLAQNDFGARALRRSYAVVRPMWTLGYPRNDVVVTSSGEQTRRELGVATSRVVLYAPTWRDDALEAPDPLDPTALAERLGPDWTVLVRGHARTLGLRAEVAADRVLDVTAHPDVSDLLALADVLVTDYSSVMFDFSATGRPMVFHVADAERYEQEVRGFAWDLAERAPGPLVRTTEEVADAVARADDPDERERWATRYAQWRADFNPFDDGRASERVVARLLALGALPRR</sequence>
<dbReference type="PANTHER" id="PTHR37316:SF3">
    <property type="entry name" value="TEICHOIC ACID GLYCEROL-PHOSPHATE TRANSFERASE"/>
    <property type="match status" value="1"/>
</dbReference>
<dbReference type="Gene3D" id="3.40.50.12580">
    <property type="match status" value="2"/>
</dbReference>
<dbReference type="InterPro" id="IPR043148">
    <property type="entry name" value="TagF_C"/>
</dbReference>
<evidence type="ECO:0000256" key="1">
    <source>
        <dbReference type="ARBA" id="ARBA00004202"/>
    </source>
</evidence>
<evidence type="ECO:0000256" key="3">
    <source>
        <dbReference type="ARBA" id="ARBA00022475"/>
    </source>
</evidence>
<dbReference type="RefSeq" id="WP_204131456.1">
    <property type="nucleotide sequence ID" value="NZ_JAFDVD010000012.1"/>
</dbReference>
<keyword evidence="6" id="KW-0472">Membrane</keyword>
<dbReference type="InterPro" id="IPR051612">
    <property type="entry name" value="Teichoic_Acid_Biosynth"/>
</dbReference>
<comment type="similarity">
    <text evidence="2">Belongs to the CDP-glycerol glycerophosphotransferase family.</text>
</comment>
<keyword evidence="4" id="KW-0808">Transferase</keyword>
<evidence type="ECO:0000256" key="4">
    <source>
        <dbReference type="ARBA" id="ARBA00022679"/>
    </source>
</evidence>
<gene>
    <name evidence="7" type="ORF">JQN70_11385</name>
</gene>